<dbReference type="EMBL" id="KV748264">
    <property type="protein sequence ID" value="OCK87231.1"/>
    <property type="molecule type" value="Genomic_DNA"/>
</dbReference>
<sequence>MARPNLRPRPKPSKALFPFLALPTELRLQIYNYLLLSGPSYCYTHADLLSLHLRQRRRRSPFSRHSMLLANRQLHAEYMQAFYERTSFSFYIDTDNGRRSATVPFLTLPPALLRNLRTCRLWVDLGMMMGGLDPPREASVAQVEALLGRMERVRSVHIVWGPYIMMRRPLYNEELWERLGERFVQRLKGGAGMQEITVVVGNRFLRLRREGAKWVERGVKVL</sequence>
<evidence type="ECO:0000313" key="1">
    <source>
        <dbReference type="EMBL" id="OCK87231.1"/>
    </source>
</evidence>
<protein>
    <submittedName>
        <fullName evidence="1">Uncharacterized protein</fullName>
    </submittedName>
</protein>
<keyword evidence="2" id="KW-1185">Reference proteome</keyword>
<gene>
    <name evidence="1" type="ORF">K441DRAFT_671048</name>
</gene>
<accession>A0ACC8EM18</accession>
<dbReference type="Proteomes" id="UP000250078">
    <property type="component" value="Unassembled WGS sequence"/>
</dbReference>
<name>A0ACC8EM18_9PEZI</name>
<reference evidence="1 2" key="1">
    <citation type="journal article" date="2016" name="Nat. Commun.">
        <title>Ectomycorrhizal ecology is imprinted in the genome of the dominant symbiotic fungus Cenococcum geophilum.</title>
        <authorList>
            <consortium name="DOE Joint Genome Institute"/>
            <person name="Peter M."/>
            <person name="Kohler A."/>
            <person name="Ohm R.A."/>
            <person name="Kuo A."/>
            <person name="Krutzmann J."/>
            <person name="Morin E."/>
            <person name="Arend M."/>
            <person name="Barry K.W."/>
            <person name="Binder M."/>
            <person name="Choi C."/>
            <person name="Clum A."/>
            <person name="Copeland A."/>
            <person name="Grisel N."/>
            <person name="Haridas S."/>
            <person name="Kipfer T."/>
            <person name="LaButti K."/>
            <person name="Lindquist E."/>
            <person name="Lipzen A."/>
            <person name="Maire R."/>
            <person name="Meier B."/>
            <person name="Mihaltcheva S."/>
            <person name="Molinier V."/>
            <person name="Murat C."/>
            <person name="Poggeler S."/>
            <person name="Quandt C.A."/>
            <person name="Sperisen C."/>
            <person name="Tritt A."/>
            <person name="Tisserant E."/>
            <person name="Crous P.W."/>
            <person name="Henrissat B."/>
            <person name="Nehls U."/>
            <person name="Egli S."/>
            <person name="Spatafora J.W."/>
            <person name="Grigoriev I.V."/>
            <person name="Martin F.M."/>
        </authorList>
    </citation>
    <scope>NUCLEOTIDE SEQUENCE [LARGE SCALE GENOMIC DNA]</scope>
    <source>
        <strain evidence="1 2">1.58</strain>
    </source>
</reference>
<organism evidence="1 2">
    <name type="scientific">Cenococcum geophilum 1.58</name>
    <dbReference type="NCBI Taxonomy" id="794803"/>
    <lineage>
        <taxon>Eukaryota</taxon>
        <taxon>Fungi</taxon>
        <taxon>Dikarya</taxon>
        <taxon>Ascomycota</taxon>
        <taxon>Pezizomycotina</taxon>
        <taxon>Dothideomycetes</taxon>
        <taxon>Pleosporomycetidae</taxon>
        <taxon>Gloniales</taxon>
        <taxon>Gloniaceae</taxon>
        <taxon>Cenococcum</taxon>
    </lineage>
</organism>
<proteinExistence type="predicted"/>
<evidence type="ECO:0000313" key="2">
    <source>
        <dbReference type="Proteomes" id="UP000250078"/>
    </source>
</evidence>